<keyword evidence="1" id="KW-1133">Transmembrane helix</keyword>
<evidence type="ECO:0000313" key="4">
    <source>
        <dbReference type="Proteomes" id="UP001642409"/>
    </source>
</evidence>
<feature type="transmembrane region" description="Helical" evidence="1">
    <location>
        <begin position="135"/>
        <end position="153"/>
    </location>
</feature>
<feature type="transmembrane region" description="Helical" evidence="1">
    <location>
        <begin position="108"/>
        <end position="128"/>
    </location>
</feature>
<accession>A0AA86NTG7</accession>
<dbReference type="EMBL" id="CATOUU010000334">
    <property type="protein sequence ID" value="CAI9925053.1"/>
    <property type="molecule type" value="Genomic_DNA"/>
</dbReference>
<organism evidence="2">
    <name type="scientific">Hexamita inflata</name>
    <dbReference type="NCBI Taxonomy" id="28002"/>
    <lineage>
        <taxon>Eukaryota</taxon>
        <taxon>Metamonada</taxon>
        <taxon>Diplomonadida</taxon>
        <taxon>Hexamitidae</taxon>
        <taxon>Hexamitinae</taxon>
        <taxon>Hexamita</taxon>
    </lineage>
</organism>
<protein>
    <submittedName>
        <fullName evidence="2">Uncharacterized protein</fullName>
    </submittedName>
</protein>
<feature type="transmembrane region" description="Helical" evidence="1">
    <location>
        <begin position="47"/>
        <end position="69"/>
    </location>
</feature>
<evidence type="ECO:0000256" key="1">
    <source>
        <dbReference type="SAM" id="Phobius"/>
    </source>
</evidence>
<feature type="transmembrane region" description="Helical" evidence="1">
    <location>
        <begin position="322"/>
        <end position="342"/>
    </location>
</feature>
<dbReference type="SUPFAM" id="SSF103473">
    <property type="entry name" value="MFS general substrate transporter"/>
    <property type="match status" value="1"/>
</dbReference>
<feature type="transmembrane region" description="Helical" evidence="1">
    <location>
        <begin position="12"/>
        <end position="31"/>
    </location>
</feature>
<feature type="transmembrane region" description="Helical" evidence="1">
    <location>
        <begin position="241"/>
        <end position="259"/>
    </location>
</feature>
<gene>
    <name evidence="2" type="ORF">HINF_LOCUS12698</name>
    <name evidence="3" type="ORF">HINF_LOCUS70691</name>
</gene>
<feature type="transmembrane region" description="Helical" evidence="1">
    <location>
        <begin position="198"/>
        <end position="221"/>
    </location>
</feature>
<sequence>MTKIKNTGIQHLYVFLLISLTSGSLFCWVVLENHFEQYNMPGKKYNGYGFMTCLLTFVITGTVMHMKLLSLILQKMKFMTSIYMGVMLFITGLILIVIGAMYIPELLFAAEILISYAGCQIYVSIFCLFPVFKQFAVIVSCAFAVSTMMLQIVDLPIPFYVSFVIWIVLLLFTTILFRPNEPVQIFAHSAKLEKMKDVFKYTELYPVYLNVLFGMAAKSYYQNGFFKRLQELNIQPDNLQYFFTVSNFSSILAGLTNFLPLEWSHLFNVFTSIVFNVLVLTYQNKVTVLLNLFLMNISMTGVVTSAKCLCNSVSNLFESNSLNYVAMFIGDMIGLISGVSISTQTADLIVVLPSAVMQILNCVLLLVAQRKRLFKSLKPKEDSEKDQLLEKEDP</sequence>
<proteinExistence type="predicted"/>
<keyword evidence="1" id="KW-0812">Transmembrane</keyword>
<keyword evidence="1" id="KW-0472">Membrane</keyword>
<reference evidence="2" key="1">
    <citation type="submission" date="2023-06" db="EMBL/GenBank/DDBJ databases">
        <authorList>
            <person name="Kurt Z."/>
        </authorList>
    </citation>
    <scope>NUCLEOTIDE SEQUENCE</scope>
</reference>
<name>A0AA86NTG7_9EUKA</name>
<feature type="transmembrane region" description="Helical" evidence="1">
    <location>
        <begin position="288"/>
        <end position="310"/>
    </location>
</feature>
<feature type="transmembrane region" description="Helical" evidence="1">
    <location>
        <begin position="159"/>
        <end position="177"/>
    </location>
</feature>
<evidence type="ECO:0000313" key="2">
    <source>
        <dbReference type="EMBL" id="CAI9925053.1"/>
    </source>
</evidence>
<dbReference type="EMBL" id="CAXDID020000533">
    <property type="protein sequence ID" value="CAL6100720.1"/>
    <property type="molecule type" value="Genomic_DNA"/>
</dbReference>
<feature type="transmembrane region" description="Helical" evidence="1">
    <location>
        <begin position="81"/>
        <end position="102"/>
    </location>
</feature>
<evidence type="ECO:0000313" key="3">
    <source>
        <dbReference type="EMBL" id="CAL6100720.1"/>
    </source>
</evidence>
<dbReference type="Proteomes" id="UP001642409">
    <property type="component" value="Unassembled WGS sequence"/>
</dbReference>
<feature type="transmembrane region" description="Helical" evidence="1">
    <location>
        <begin position="348"/>
        <end position="368"/>
    </location>
</feature>
<comment type="caution">
    <text evidence="2">The sequence shown here is derived from an EMBL/GenBank/DDBJ whole genome shotgun (WGS) entry which is preliminary data.</text>
</comment>
<dbReference type="AlphaFoldDB" id="A0AA86NTG7"/>
<feature type="transmembrane region" description="Helical" evidence="1">
    <location>
        <begin position="266"/>
        <end position="282"/>
    </location>
</feature>
<reference evidence="3 4" key="2">
    <citation type="submission" date="2024-07" db="EMBL/GenBank/DDBJ databases">
        <authorList>
            <person name="Akdeniz Z."/>
        </authorList>
    </citation>
    <scope>NUCLEOTIDE SEQUENCE [LARGE SCALE GENOMIC DNA]</scope>
</reference>
<dbReference type="InterPro" id="IPR036259">
    <property type="entry name" value="MFS_trans_sf"/>
</dbReference>
<keyword evidence="4" id="KW-1185">Reference proteome</keyword>